<keyword evidence="1" id="KW-0175">Coiled coil</keyword>
<proteinExistence type="predicted"/>
<sequence>MDVRHGRGEASPGNPSPGGGLLPDSRKIRKEVQAFVSSLPLTAIKNAQDSSELASAVSSRLYRSELGRMEAQSQLEDWCAAQGHIMRALGLCTMLATTARALHDPASRSGPLPYPPLPSPTAGCSPWNGVAQPGTKIAALEKAHLLRCRAGGASLASSAEGSVASRAEGGDGEEEGGTMYDAEARVRDAEERTRAAEAQLEAAMGEVARLQALAGEVGVAQARERAAVERLEACQHELEACRHELDASREGARERGAAHAQETQELQARLERETRELVATQALLMARAGGESGGSATSSPPGARLSHLRASVEDMSSNSGSGGMQEALASYEQALQSEKAATAKALEELQARHEEELAALRLEQEQRLQEVELGYLAELEEAQGLQQQRDLAQLKEEHAAQLSAQRAKHAAQVSELEAALTALRSQVEALVASDRGRGAGGERASAAATTPRASQHTAGAESLRLPGGSWRGAALAECQDMVDELQAFAEQKKAEAAQLAEALEGANAGQRELGSRLRASEALLAEAQAAAAAAASRVERAERRAAALGEELAALRQMHDALQSEHTGACGQLAATQTGHELAMRQIADLAAQLATARAEAASAAAETARAGEPRARPSRQDGELADYLVASLRTSISEALGAAPGEARAQELGARPGDNGPAARGGRLESDEAAAAEAAVEAELRRRFTAMRGDPPPGAGAGRLQHFPSPSVDGTPRAPGSLTPACETPHSAMSQETSWSDTVVELAPSAMQRKKSKGALHKLAKMLRGGGRSKKAKEAAAAAAAAGPTLHRLSNGQTDADPVEGAGESRDASPIQPPTRGLALKRAPPLLRTDAPLVEEAELSARLQAWHKGQGWQAAPLGDSWQLAAGRESVEDLAEERAQRYSSVHSNALYIRADPG</sequence>
<dbReference type="Proteomes" id="UP000279271">
    <property type="component" value="Unassembled WGS sequence"/>
</dbReference>
<name>A0A3M7KVJ9_AUXPR</name>
<gene>
    <name evidence="3" type="ORF">APUTEX25_001953</name>
</gene>
<feature type="compositionally biased region" description="Low complexity" evidence="2">
    <location>
        <begin position="288"/>
        <end position="304"/>
    </location>
</feature>
<evidence type="ECO:0000313" key="3">
    <source>
        <dbReference type="EMBL" id="RMZ54377.1"/>
    </source>
</evidence>
<feature type="region of interest" description="Disordered" evidence="2">
    <location>
        <begin position="1"/>
        <end position="26"/>
    </location>
</feature>
<feature type="region of interest" description="Disordered" evidence="2">
    <location>
        <begin position="769"/>
        <end position="827"/>
    </location>
</feature>
<reference evidence="4" key="1">
    <citation type="journal article" date="2018" name="Algal Res.">
        <title>Characterization of plant carbon substrate utilization by Auxenochlorella protothecoides.</title>
        <authorList>
            <person name="Vogler B.W."/>
            <person name="Starkenburg S.R."/>
            <person name="Sudasinghe N."/>
            <person name="Schambach J.Y."/>
            <person name="Rollin J.A."/>
            <person name="Pattathil S."/>
            <person name="Barry A.N."/>
        </authorList>
    </citation>
    <scope>NUCLEOTIDE SEQUENCE [LARGE SCALE GENOMIC DNA]</scope>
    <source>
        <strain evidence="4">UTEX 25</strain>
    </source>
</reference>
<evidence type="ECO:0000313" key="4">
    <source>
        <dbReference type="Proteomes" id="UP000279271"/>
    </source>
</evidence>
<dbReference type="AlphaFoldDB" id="A0A3M7KVJ9"/>
<organism evidence="3 4">
    <name type="scientific">Auxenochlorella protothecoides</name>
    <name type="common">Green microalga</name>
    <name type="synonym">Chlorella protothecoides</name>
    <dbReference type="NCBI Taxonomy" id="3075"/>
    <lineage>
        <taxon>Eukaryota</taxon>
        <taxon>Viridiplantae</taxon>
        <taxon>Chlorophyta</taxon>
        <taxon>core chlorophytes</taxon>
        <taxon>Trebouxiophyceae</taxon>
        <taxon>Chlorellales</taxon>
        <taxon>Chlorellaceae</taxon>
        <taxon>Auxenochlorella</taxon>
    </lineage>
</organism>
<feature type="coiled-coil region" evidence="1">
    <location>
        <begin position="179"/>
        <end position="213"/>
    </location>
</feature>
<evidence type="ECO:0000256" key="1">
    <source>
        <dbReference type="SAM" id="Coils"/>
    </source>
</evidence>
<feature type="coiled-coil region" evidence="1">
    <location>
        <begin position="328"/>
        <end position="433"/>
    </location>
</feature>
<comment type="caution">
    <text evidence="3">The sequence shown here is derived from an EMBL/GenBank/DDBJ whole genome shotgun (WGS) entry which is preliminary data.</text>
</comment>
<feature type="region of interest" description="Disordered" evidence="2">
    <location>
        <begin position="288"/>
        <end position="326"/>
    </location>
</feature>
<feature type="compositionally biased region" description="Low complexity" evidence="2">
    <location>
        <begin position="442"/>
        <end position="454"/>
    </location>
</feature>
<protein>
    <submittedName>
        <fullName evidence="3">Uncharacterized protein</fullName>
    </submittedName>
</protein>
<feature type="coiled-coil region" evidence="1">
    <location>
        <begin position="475"/>
        <end position="607"/>
    </location>
</feature>
<feature type="non-terminal residue" evidence="3">
    <location>
        <position position="901"/>
    </location>
</feature>
<accession>A0A3M7KVJ9</accession>
<dbReference type="EMBL" id="QOKY01000179">
    <property type="protein sequence ID" value="RMZ54377.1"/>
    <property type="molecule type" value="Genomic_DNA"/>
</dbReference>
<feature type="region of interest" description="Disordered" evidence="2">
    <location>
        <begin position="434"/>
        <end position="464"/>
    </location>
</feature>
<evidence type="ECO:0000256" key="2">
    <source>
        <dbReference type="SAM" id="MobiDB-lite"/>
    </source>
</evidence>